<name>A0ABU2AMG3_9ACTN</name>
<evidence type="ECO:0000313" key="2">
    <source>
        <dbReference type="Proteomes" id="UP001183604"/>
    </source>
</evidence>
<dbReference type="EMBL" id="JAVDYD010000001">
    <property type="protein sequence ID" value="MDR7338406.1"/>
    <property type="molecule type" value="Genomic_DNA"/>
</dbReference>
<dbReference type="Proteomes" id="UP001183604">
    <property type="component" value="Unassembled WGS sequence"/>
</dbReference>
<proteinExistence type="predicted"/>
<keyword evidence="2" id="KW-1185">Reference proteome</keyword>
<reference evidence="1 2" key="1">
    <citation type="submission" date="2023-07" db="EMBL/GenBank/DDBJ databases">
        <title>Sequencing the genomes of 1000 actinobacteria strains.</title>
        <authorList>
            <person name="Klenk H.-P."/>
        </authorList>
    </citation>
    <scope>NUCLEOTIDE SEQUENCE [LARGE SCALE GENOMIC DNA]</scope>
    <source>
        <strain evidence="1 2">DSM 44724</strain>
    </source>
</reference>
<sequence>METALTAVLVIAAGAMAGALGYWTIRTARNK</sequence>
<protein>
    <submittedName>
        <fullName evidence="1">Uncharacterized protein</fullName>
    </submittedName>
</protein>
<gene>
    <name evidence="1" type="ORF">J2S69_002125</name>
</gene>
<evidence type="ECO:0000313" key="1">
    <source>
        <dbReference type="EMBL" id="MDR7338406.1"/>
    </source>
</evidence>
<accession>A0ABU2AMG3</accession>
<comment type="caution">
    <text evidence="1">The sequence shown here is derived from an EMBL/GenBank/DDBJ whole genome shotgun (WGS) entry which is preliminary data.</text>
</comment>
<organism evidence="1 2">
    <name type="scientific">Glycomyces lechevalierae</name>
    <dbReference type="NCBI Taxonomy" id="256034"/>
    <lineage>
        <taxon>Bacteria</taxon>
        <taxon>Bacillati</taxon>
        <taxon>Actinomycetota</taxon>
        <taxon>Actinomycetes</taxon>
        <taxon>Glycomycetales</taxon>
        <taxon>Glycomycetaceae</taxon>
        <taxon>Glycomyces</taxon>
    </lineage>
</organism>